<organism evidence="3 4">
    <name type="scientific">Streptomyces misionensis</name>
    <dbReference type="NCBI Taxonomy" id="67331"/>
    <lineage>
        <taxon>Bacteria</taxon>
        <taxon>Bacillati</taxon>
        <taxon>Actinomycetota</taxon>
        <taxon>Actinomycetes</taxon>
        <taxon>Kitasatosporales</taxon>
        <taxon>Streptomycetaceae</taxon>
        <taxon>Streptomyces</taxon>
    </lineage>
</organism>
<reference evidence="3 4" key="1">
    <citation type="submission" date="2016-10" db="EMBL/GenBank/DDBJ databases">
        <authorList>
            <person name="de Groot N.N."/>
        </authorList>
    </citation>
    <scope>NUCLEOTIDE SEQUENCE [LARGE SCALE GENOMIC DNA]</scope>
    <source>
        <strain evidence="3 4">DSM 40306</strain>
    </source>
</reference>
<keyword evidence="2" id="KW-0472">Membrane</keyword>
<protein>
    <submittedName>
        <fullName evidence="3">Uncharacterized protein</fullName>
    </submittedName>
</protein>
<keyword evidence="2" id="KW-0812">Transmembrane</keyword>
<feature type="region of interest" description="Disordered" evidence="1">
    <location>
        <begin position="33"/>
        <end position="60"/>
    </location>
</feature>
<dbReference type="EMBL" id="FNTD01000004">
    <property type="protein sequence ID" value="SED47491.1"/>
    <property type="molecule type" value="Genomic_DNA"/>
</dbReference>
<dbReference type="RefSeq" id="WP_208624890.1">
    <property type="nucleotide sequence ID" value="NZ_FNTD01000004.1"/>
</dbReference>
<keyword evidence="2" id="KW-1133">Transmembrane helix</keyword>
<sequence length="529" mass="57695">MAHSTACPGCGRATATWSTRCGACGTPLNGPKPAATRSGALGTTPQTARGPTTWGGGQAPPATIRWGGGLDVTRYLCAATYLDRAYAELLIRQIAAEPHLGVGAAPACDVPVVLRHAYVANARRHQRDLLLSLLLVLTLFSPAWFRGFASTPLLLFLSWMTVLVFELSTRYGRHLQNLRPNRFDPAAAPPPPNGDVAARLGEISAYAHGNVTAYSGYSPFVGYGVPLDSWSLTFDVTAPGPLGGTPQDFDVTELYEHVAQRLGTLSLPCLEIEERLFVEGTTVLGDTRFLADPLGRPVPRIAQSQMDELKRAPEEGARPYLAVHSTGWGGDLVTSLFLRFVRSDSNLCVEAVQTVLFPLDDRYRMIDTLMPRPSLRGTAELMTATLFSTPFVMLAAPVRAVTGFSPDYWITWRVRRQNKRITSLRRFDYGARWGVRQQAAGDRHQRHFQKADSGLALKMIERRALDALIEFAEARGIDVSELVQRQQLIVNNGIIATGGAQVTSSSIASGSQSRISMRLLNKIPLVNTD</sequence>
<name>A0A1H5B038_9ACTN</name>
<dbReference type="AlphaFoldDB" id="A0A1H5B038"/>
<evidence type="ECO:0000313" key="3">
    <source>
        <dbReference type="EMBL" id="SED47491.1"/>
    </source>
</evidence>
<evidence type="ECO:0000256" key="1">
    <source>
        <dbReference type="SAM" id="MobiDB-lite"/>
    </source>
</evidence>
<feature type="transmembrane region" description="Helical" evidence="2">
    <location>
        <begin position="129"/>
        <end position="147"/>
    </location>
</feature>
<accession>A0A1H5B038</accession>
<evidence type="ECO:0000313" key="4">
    <source>
        <dbReference type="Proteomes" id="UP000182375"/>
    </source>
</evidence>
<dbReference type="GeneID" id="95513998"/>
<proteinExistence type="predicted"/>
<feature type="compositionally biased region" description="Polar residues" evidence="1">
    <location>
        <begin position="41"/>
        <end position="50"/>
    </location>
</feature>
<dbReference type="Proteomes" id="UP000182375">
    <property type="component" value="Unassembled WGS sequence"/>
</dbReference>
<evidence type="ECO:0000256" key="2">
    <source>
        <dbReference type="SAM" id="Phobius"/>
    </source>
</evidence>
<gene>
    <name evidence="3" type="ORF">SAMN04490357_4909</name>
</gene>
<dbReference type="STRING" id="67331.SAMN04490357_4909"/>